<dbReference type="PROSITE" id="PS50110">
    <property type="entry name" value="RESPONSE_REGULATORY"/>
    <property type="match status" value="1"/>
</dbReference>
<evidence type="ECO:0000313" key="4">
    <source>
        <dbReference type="EMBL" id="GHO82194.1"/>
    </source>
</evidence>
<dbReference type="Gene3D" id="3.90.1200.10">
    <property type="match status" value="1"/>
</dbReference>
<dbReference type="SUPFAM" id="SSF52172">
    <property type="entry name" value="CheY-like"/>
    <property type="match status" value="1"/>
</dbReference>
<dbReference type="PANTHER" id="PTHR44591">
    <property type="entry name" value="STRESS RESPONSE REGULATOR PROTEIN 1"/>
    <property type="match status" value="1"/>
</dbReference>
<gene>
    <name evidence="4" type="ORF">KSZ_02000</name>
</gene>
<dbReference type="SMART" id="SM00448">
    <property type="entry name" value="REC"/>
    <property type="match status" value="1"/>
</dbReference>
<dbReference type="PANTHER" id="PTHR44591:SF3">
    <property type="entry name" value="RESPONSE REGULATORY DOMAIN-CONTAINING PROTEIN"/>
    <property type="match status" value="1"/>
</dbReference>
<protein>
    <recommendedName>
        <fullName evidence="3">Response regulatory domain-containing protein</fullName>
    </recommendedName>
</protein>
<dbReference type="SUPFAM" id="SSF56112">
    <property type="entry name" value="Protein kinase-like (PK-like)"/>
    <property type="match status" value="1"/>
</dbReference>
<accession>A0ABQ3V8T6</accession>
<sequence>MSRQGRVLIVDDEENWRSEPVVTLLRNGYFAQAAASADEALELLTKDLYHILILDIRLEDNDPENEDGLKLLQELQNRNLSKAVKIIMLSNNDRPEYMRTAFRNYGVADFLSKSNFNKKTLLESLEEVFTEKLKINLALDTIWQGNDDEENVVVNLAMNGTRVAKGTDLQQLMWRELDDLLCRLFYDAERVLIHPVTPGQSATGVLSVQPFTKAGAKNTVIVKFGSIDKIKQEQANFKEYIEHRIGGGRSTIVHDLRQTQHLGGIIYSFVGAANTSPEDFEQFYHHAERTTIKKAIDNLFHETCGNWYGDKNHLQPLNLTDDYQRLLRFTPERLEQGLQALSPLVQRGQRLHFQDLHEERTFTDPVRVTTSRRPLIYSTYTCITHGDLNSHNILLDKNDNTWLIDFLRTGQGHVLRDLSQLDSVVRFELLAGHEATLDERLRMEEALCSIEYFQQLKDLESRFSTNNAALDKAYATVLHVRDLAWNILGHKPYDHMNEYYAALLYHALNTLRFYDLSVVQREHALLCASLLADKLRLSV</sequence>
<dbReference type="InterPro" id="IPR011006">
    <property type="entry name" value="CheY-like_superfamily"/>
</dbReference>
<dbReference type="Gene3D" id="3.40.50.2300">
    <property type="match status" value="1"/>
</dbReference>
<reference evidence="4 5" key="1">
    <citation type="journal article" date="2021" name="Int. J. Syst. Evol. Microbiol.">
        <title>Reticulibacter mediterranei gen. nov., sp. nov., within the new family Reticulibacteraceae fam. nov., and Ktedonospora formicarum gen. nov., sp. nov., Ktedonobacter robiniae sp. nov., Dictyobacter formicarum sp. nov. and Dictyobacter arantiisoli sp. nov., belonging to the class Ktedonobacteria.</title>
        <authorList>
            <person name="Yabe S."/>
            <person name="Zheng Y."/>
            <person name="Wang C.M."/>
            <person name="Sakai Y."/>
            <person name="Abe K."/>
            <person name="Yokota A."/>
            <person name="Donadio S."/>
            <person name="Cavaletti L."/>
            <person name="Monciardini P."/>
        </authorList>
    </citation>
    <scope>NUCLEOTIDE SEQUENCE [LARGE SCALE GENOMIC DNA]</scope>
    <source>
        <strain evidence="4 5">SOSP1-9</strain>
    </source>
</reference>
<dbReference type="InterPro" id="IPR001789">
    <property type="entry name" value="Sig_transdc_resp-reg_receiver"/>
</dbReference>
<dbReference type="RefSeq" id="WP_201359894.1">
    <property type="nucleotide sequence ID" value="NZ_BNJJ01000001.1"/>
</dbReference>
<dbReference type="Pfam" id="PF19974">
    <property type="entry name" value="TCAD9"/>
    <property type="match status" value="2"/>
</dbReference>
<name>A0ABQ3V8T6_9CHLR</name>
<dbReference type="InterPro" id="IPR045544">
    <property type="entry name" value="TCAD9"/>
</dbReference>
<evidence type="ECO:0000256" key="2">
    <source>
        <dbReference type="PROSITE-ProRule" id="PRU00169"/>
    </source>
</evidence>
<dbReference type="EMBL" id="BNJJ01000001">
    <property type="protein sequence ID" value="GHO82194.1"/>
    <property type="molecule type" value="Genomic_DNA"/>
</dbReference>
<evidence type="ECO:0000256" key="1">
    <source>
        <dbReference type="ARBA" id="ARBA00022553"/>
    </source>
</evidence>
<comment type="caution">
    <text evidence="4">The sequence shown here is derived from an EMBL/GenBank/DDBJ whole genome shotgun (WGS) entry which is preliminary data.</text>
</comment>
<dbReference type="Proteomes" id="UP000635565">
    <property type="component" value="Unassembled WGS sequence"/>
</dbReference>
<evidence type="ECO:0000259" key="3">
    <source>
        <dbReference type="PROSITE" id="PS50110"/>
    </source>
</evidence>
<dbReference type="InterPro" id="IPR050595">
    <property type="entry name" value="Bact_response_regulator"/>
</dbReference>
<proteinExistence type="predicted"/>
<dbReference type="InterPro" id="IPR011009">
    <property type="entry name" value="Kinase-like_dom_sf"/>
</dbReference>
<feature type="modified residue" description="4-aspartylphosphate" evidence="2">
    <location>
        <position position="55"/>
    </location>
</feature>
<evidence type="ECO:0000313" key="5">
    <source>
        <dbReference type="Proteomes" id="UP000635565"/>
    </source>
</evidence>
<keyword evidence="5" id="KW-1185">Reference proteome</keyword>
<dbReference type="Pfam" id="PF00072">
    <property type="entry name" value="Response_reg"/>
    <property type="match status" value="1"/>
</dbReference>
<organism evidence="4 5">
    <name type="scientific">Dictyobacter formicarum</name>
    <dbReference type="NCBI Taxonomy" id="2778368"/>
    <lineage>
        <taxon>Bacteria</taxon>
        <taxon>Bacillati</taxon>
        <taxon>Chloroflexota</taxon>
        <taxon>Ktedonobacteria</taxon>
        <taxon>Ktedonobacterales</taxon>
        <taxon>Dictyobacteraceae</taxon>
        <taxon>Dictyobacter</taxon>
    </lineage>
</organism>
<keyword evidence="1 2" id="KW-0597">Phosphoprotein</keyword>
<feature type="domain" description="Response regulatory" evidence="3">
    <location>
        <begin position="6"/>
        <end position="128"/>
    </location>
</feature>